<dbReference type="InterPro" id="IPR036709">
    <property type="entry name" value="Autotransporte_beta_dom_sf"/>
</dbReference>
<dbReference type="SUPFAM" id="SSF52743">
    <property type="entry name" value="Subtilisin-like"/>
    <property type="match status" value="1"/>
</dbReference>
<evidence type="ECO:0000313" key="10">
    <source>
        <dbReference type="Proteomes" id="UP000236884"/>
    </source>
</evidence>
<dbReference type="Gene3D" id="3.40.50.200">
    <property type="entry name" value="Peptidase S8/S53 domain"/>
    <property type="match status" value="1"/>
</dbReference>
<dbReference type="PROSITE" id="PS51892">
    <property type="entry name" value="SUBTILASE"/>
    <property type="match status" value="1"/>
</dbReference>
<keyword evidence="3" id="KW-0732">Signal</keyword>
<dbReference type="SMART" id="SM00869">
    <property type="entry name" value="Autotransporter"/>
    <property type="match status" value="1"/>
</dbReference>
<evidence type="ECO:0000256" key="7">
    <source>
        <dbReference type="SAM" id="Coils"/>
    </source>
</evidence>
<feature type="coiled-coil region" evidence="7">
    <location>
        <begin position="851"/>
        <end position="907"/>
    </location>
</feature>
<dbReference type="KEGG" id="vgo:GJW-30_1_02433"/>
<dbReference type="InterPro" id="IPR006315">
    <property type="entry name" value="OM_autotransptr_brl_dom"/>
</dbReference>
<evidence type="ECO:0000256" key="2">
    <source>
        <dbReference type="ARBA" id="ARBA00022670"/>
    </source>
</evidence>
<evidence type="ECO:0000256" key="6">
    <source>
        <dbReference type="PROSITE-ProRule" id="PRU01240"/>
    </source>
</evidence>
<dbReference type="GO" id="GO:0006508">
    <property type="term" value="P:proteolysis"/>
    <property type="evidence" value="ECO:0007669"/>
    <property type="project" value="UniProtKB-KW"/>
</dbReference>
<evidence type="ECO:0000313" key="9">
    <source>
        <dbReference type="EMBL" id="BAT59898.1"/>
    </source>
</evidence>
<dbReference type="CDD" id="cd04848">
    <property type="entry name" value="Peptidases_S8_Autotransporter_serine_protease_like"/>
    <property type="match status" value="1"/>
</dbReference>
<dbReference type="InterPro" id="IPR050131">
    <property type="entry name" value="Peptidase_S8_subtilisin-like"/>
</dbReference>
<dbReference type="InterPro" id="IPR036852">
    <property type="entry name" value="Peptidase_S8/S53_dom_sf"/>
</dbReference>
<evidence type="ECO:0000256" key="3">
    <source>
        <dbReference type="ARBA" id="ARBA00022729"/>
    </source>
</evidence>
<feature type="domain" description="Autotransporter" evidence="8">
    <location>
        <begin position="1225"/>
        <end position="1502"/>
    </location>
</feature>
<name>A0A0S3PVB2_9BRAD</name>
<dbReference type="InterPro" id="IPR015500">
    <property type="entry name" value="Peptidase_S8_subtilisin-rel"/>
</dbReference>
<dbReference type="GO" id="GO:0004252">
    <property type="term" value="F:serine-type endopeptidase activity"/>
    <property type="evidence" value="ECO:0007669"/>
    <property type="project" value="UniProtKB-UniRule"/>
</dbReference>
<dbReference type="InterPro" id="IPR000209">
    <property type="entry name" value="Peptidase_S8/S53_dom"/>
</dbReference>
<keyword evidence="2 6" id="KW-0645">Protease</keyword>
<dbReference type="InterPro" id="IPR013425">
    <property type="entry name" value="Autotrns_rpt"/>
</dbReference>
<dbReference type="InterPro" id="IPR023828">
    <property type="entry name" value="Peptidase_S8_Ser-AS"/>
</dbReference>
<evidence type="ECO:0000256" key="1">
    <source>
        <dbReference type="ARBA" id="ARBA00011073"/>
    </source>
</evidence>
<dbReference type="PANTHER" id="PTHR43806:SF11">
    <property type="entry name" value="CEREVISIN-RELATED"/>
    <property type="match status" value="1"/>
</dbReference>
<feature type="active site" description="Charge relay system" evidence="6">
    <location>
        <position position="356"/>
    </location>
</feature>
<dbReference type="Pfam" id="PF00082">
    <property type="entry name" value="Peptidase_S8"/>
    <property type="match status" value="1"/>
</dbReference>
<keyword evidence="4 6" id="KW-0378">Hydrolase</keyword>
<dbReference type="EMBL" id="AP014946">
    <property type="protein sequence ID" value="BAT59898.1"/>
    <property type="molecule type" value="Genomic_DNA"/>
</dbReference>
<accession>A0A0S3PVB2</accession>
<reference evidence="9 10" key="1">
    <citation type="submission" date="2015-08" db="EMBL/GenBank/DDBJ databases">
        <title>Investigation of the bacterial diversity of lava forest soil.</title>
        <authorList>
            <person name="Lee J.S."/>
        </authorList>
    </citation>
    <scope>NUCLEOTIDE SEQUENCE [LARGE SCALE GENOMIC DNA]</scope>
    <source>
        <strain evidence="9 10">GJW-30</strain>
    </source>
</reference>
<evidence type="ECO:0000256" key="5">
    <source>
        <dbReference type="ARBA" id="ARBA00022825"/>
    </source>
</evidence>
<dbReference type="Pfam" id="PF12951">
    <property type="entry name" value="PATR"/>
    <property type="match status" value="1"/>
</dbReference>
<dbReference type="SUPFAM" id="SSF103515">
    <property type="entry name" value="Autotransporter"/>
    <property type="match status" value="1"/>
</dbReference>
<feature type="active site" description="Charge relay system" evidence="6">
    <location>
        <position position="152"/>
    </location>
</feature>
<keyword evidence="7" id="KW-0175">Coiled coil</keyword>
<dbReference type="GO" id="GO:0019867">
    <property type="term" value="C:outer membrane"/>
    <property type="evidence" value="ECO:0007669"/>
    <property type="project" value="InterPro"/>
</dbReference>
<dbReference type="NCBIfam" id="TIGR01414">
    <property type="entry name" value="autotrans_barl"/>
    <property type="match status" value="1"/>
</dbReference>
<dbReference type="Proteomes" id="UP000236884">
    <property type="component" value="Chromosome"/>
</dbReference>
<evidence type="ECO:0000259" key="8">
    <source>
        <dbReference type="PROSITE" id="PS51208"/>
    </source>
</evidence>
<evidence type="ECO:0000256" key="4">
    <source>
        <dbReference type="ARBA" id="ARBA00022801"/>
    </source>
</evidence>
<dbReference type="RefSeq" id="WP_096355663.1">
    <property type="nucleotide sequence ID" value="NZ_AP014946.1"/>
</dbReference>
<protein>
    <submittedName>
        <fullName evidence="9">Extracellular serine protease</fullName>
        <ecNumber evidence="9">3.4.21.-</ecNumber>
    </submittedName>
</protein>
<dbReference type="Gene3D" id="2.40.128.130">
    <property type="entry name" value="Autotransporter beta-domain"/>
    <property type="match status" value="1"/>
</dbReference>
<dbReference type="PANTHER" id="PTHR43806">
    <property type="entry name" value="PEPTIDASE S8"/>
    <property type="match status" value="1"/>
</dbReference>
<keyword evidence="10" id="KW-1185">Reference proteome</keyword>
<dbReference type="PROSITE" id="PS51208">
    <property type="entry name" value="AUTOTRANSPORTER"/>
    <property type="match status" value="1"/>
</dbReference>
<dbReference type="PROSITE" id="PS00138">
    <property type="entry name" value="SUBTILASE_SER"/>
    <property type="match status" value="1"/>
</dbReference>
<dbReference type="EC" id="3.4.21.-" evidence="9"/>
<dbReference type="InterPro" id="IPR005546">
    <property type="entry name" value="Autotransporte_beta"/>
</dbReference>
<dbReference type="Pfam" id="PF03797">
    <property type="entry name" value="Autotransporter"/>
    <property type="match status" value="1"/>
</dbReference>
<organism evidence="9 10">
    <name type="scientific">Variibacter gotjawalensis</name>
    <dbReference type="NCBI Taxonomy" id="1333996"/>
    <lineage>
        <taxon>Bacteria</taxon>
        <taxon>Pseudomonadati</taxon>
        <taxon>Pseudomonadota</taxon>
        <taxon>Alphaproteobacteria</taxon>
        <taxon>Hyphomicrobiales</taxon>
        <taxon>Nitrobacteraceae</taxon>
        <taxon>Variibacter</taxon>
    </lineage>
</organism>
<gene>
    <name evidence="9" type="ORF">GJW-30_1_02433</name>
</gene>
<keyword evidence="5 6" id="KW-0720">Serine protease</keyword>
<dbReference type="NCBIfam" id="TIGR02601">
    <property type="entry name" value="autotrns_rpt"/>
    <property type="match status" value="1"/>
</dbReference>
<sequence length="1502" mass="153190">MKTIYGAVRRIALWKIVLAGSAALGTLLLTGAVSRAQTFMNYDGTTTSDYSAAVAAWANAAEFKKNWSLNAMNAQYAYTLGFSANGVKLGAVDSGIAVTHPEFVNRGVSAIAISGTYDSDGQQLDGSGRSWKKGDAFNAVPGTHIPAVNDDHGTLVSGHIMAANDGTNIMGVAFNSKYYLTNSNGNDGSIYGSNMDYNYFYAAYSSVALKDRGAGNDRVRVINTSWGSPVSGENYDTLDGVRNGYFSLFQADKPIEQRKLTWLDAAAKVAQEYDVLMVWANGNTGYKNGTPRAVLPYFRPELEKYWIAATGLNSDLTQTYNECGISKYWCVATPATYLFSAQADGSIKNVAGGGTSTAAPQVTGALGILMERYPYLGNEEVRTILLTTTKHLGDGPVDTPNVKFGWGIPDLQKAMNGPSQLLGTFNANIPAGTVDLWSNGISQAALVQRKSDDVTEAEQIRGEVRDLRSLIEGSGLRSQADAAPALIETLLTAIKARDKAAVVNAMNAISGNRVAVQILGASLISQITTRILNVIIRPTTSTANTLAAQFPSSASFTEESLAKAVAAVVVQLQSTISASEQRLTFLAKPDSAYVGSLIKSGDGALILTGKSTFTGSTTVEGGLLEVNGSLVSVVTATKTAQGSGTIGGTGTIGGLVAQSGGIVSPGNSGLTPTFNLDPTAMATIANPKSIGTLTLAGNATFEKGSGFLVQIAEDGRSDLLKVMGKTQLNGGLVYVAPETRVTLLTEKELEGPAFVGKTYTILTSGGGVSGTFDAALPAYKFVRADLGYTASDVQLSFSRNAVAFSAAADTANQKAVADAIEKFGDSKIERFVGPSGIPTATAAMTKDAADLAAAELAAAKAAAELAAAKAAAELAAAKAASELAAARAAAEQAAATAAAELAAAKAAADQATKAAADLAATKAVAEQAAATVAAELAAAKTTAEQALARAAADMAAAKTVAEQAAVKAAADLAAAKAAADLAVKAATDLAAAKTVAELAVVKAAAEQAAAKAAIELAAAKTAAEQAAAKAAAELVVAKAALDQAAKVAADLAAAKTAAEQAAAKAAAELVVAKAALDQAAKVAADLAAAKTAAEQAAAKAAAELAAAKAAADLAAAREAAAKEAAEKAIQAKRPLQYSMTLYNRILLAGANEDLNPIYDALSGDFHVSTKSALINDATAIRDAMFGRLRSAPDSIQAPAAPMAYAPPADAMMAFAALDKAVGELKAPTPLGLWAQGLGSTGRLNGDGNASALTQSSYGFLGGFDRSVAGERGRVGILAGYTHSTYGGTSGTSSNKGESDNLTLGLYGSTAFGPLALRGGASYTWHELSTKRQNIIGTTLTADYSAASAQVFAELGYRVQLGAVALEPFANAAYVNLTTGAFNENASNPAALIAPRSTTGVAFTTLGLRGDAQINVGGLPLTANAMLGWRNASGEITPLSTFSFEGAVPFQVQGAPIARNALVAEAGLAYYVTPSTRLNVTYGGQYGSGNTNQTVRGGVSVAF</sequence>
<proteinExistence type="inferred from homology"/>
<comment type="similarity">
    <text evidence="1 6">Belongs to the peptidase S8 family.</text>
</comment>
<dbReference type="PRINTS" id="PR00723">
    <property type="entry name" value="SUBTILISIN"/>
</dbReference>
<feature type="active site" description="Charge relay system" evidence="6">
    <location>
        <position position="93"/>
    </location>
</feature>
<dbReference type="InterPro" id="IPR034061">
    <property type="entry name" value="Peptidases_S8_Autotransporter"/>
</dbReference>